<proteinExistence type="predicted"/>
<protein>
    <submittedName>
        <fullName evidence="1">Uncharacterized protein</fullName>
    </submittedName>
</protein>
<dbReference type="AlphaFoldDB" id="A0A1H6F592"/>
<reference evidence="1 2" key="1">
    <citation type="submission" date="2016-10" db="EMBL/GenBank/DDBJ databases">
        <authorList>
            <person name="de Groot N.N."/>
        </authorList>
    </citation>
    <scope>NUCLEOTIDE SEQUENCE [LARGE SCALE GENOMIC DNA]</scope>
    <source>
        <strain evidence="1">MBHS1</strain>
    </source>
</reference>
<dbReference type="EMBL" id="FMSV02000185">
    <property type="protein sequence ID" value="SEH05300.1"/>
    <property type="molecule type" value="Genomic_DNA"/>
</dbReference>
<sequence>MKQIFKKIKETLEASDKIDLVIENEYPKTHFKCELYAYKKGWNLFLPYQDHLFFHNIDTSQENNRLEFISKLHNKARQEIDLLFKVPKIFIISVANISSIFISQKPFSAEEIKLSQENTRTLTGGEFHSIFLIDLQSKTIHCQGKSFTQIEGIKHHFKKVDPQNRSYYLITKIFENITKESSIK</sequence>
<gene>
    <name evidence="1" type="ORF">MBHS_01153</name>
</gene>
<dbReference type="Proteomes" id="UP000236724">
    <property type="component" value="Unassembled WGS sequence"/>
</dbReference>
<evidence type="ECO:0000313" key="2">
    <source>
        <dbReference type="Proteomes" id="UP000236724"/>
    </source>
</evidence>
<organism evidence="1 2">
    <name type="scientific">Candidatus Venteria ishoeyi</name>
    <dbReference type="NCBI Taxonomy" id="1899563"/>
    <lineage>
        <taxon>Bacteria</taxon>
        <taxon>Pseudomonadati</taxon>
        <taxon>Pseudomonadota</taxon>
        <taxon>Gammaproteobacteria</taxon>
        <taxon>Thiotrichales</taxon>
        <taxon>Thiotrichaceae</taxon>
        <taxon>Venteria</taxon>
    </lineage>
</organism>
<keyword evidence="2" id="KW-1185">Reference proteome</keyword>
<evidence type="ECO:0000313" key="1">
    <source>
        <dbReference type="EMBL" id="SEH05300.1"/>
    </source>
</evidence>
<name>A0A1H6F592_9GAMM</name>
<accession>A0A1H6F592</accession>